<evidence type="ECO:0000256" key="3">
    <source>
        <dbReference type="ARBA" id="ARBA00022963"/>
    </source>
</evidence>
<name>A0A2P5B9Y5_PARAD</name>
<comment type="caution">
    <text evidence="5">Lacks conserved residue(s) required for the propagation of feature annotation.</text>
</comment>
<accession>A0A2P5B9Y5</accession>
<feature type="domain" description="PNPLA" evidence="8">
    <location>
        <begin position="73"/>
        <end position="269"/>
    </location>
</feature>
<dbReference type="InterPro" id="IPR016035">
    <property type="entry name" value="Acyl_Trfase/lysoPLipase"/>
</dbReference>
<dbReference type="EC" id="3.1.1.-" evidence="6"/>
<evidence type="ECO:0000256" key="7">
    <source>
        <dbReference type="SAM" id="MobiDB-lite"/>
    </source>
</evidence>
<protein>
    <recommendedName>
        <fullName evidence="6">Patatin</fullName>
        <ecNumber evidence="6">3.1.1.-</ecNumber>
    </recommendedName>
</protein>
<keyword evidence="4 6" id="KW-0443">Lipid metabolism</keyword>
<keyword evidence="2 6" id="KW-0378">Hydrolase</keyword>
<sequence length="447" mass="47638">MAALSSLPALNMDSSYGVDKLTYEIFSILENKFLFGYGDSNSKISNPEKPHNLISSTNGGGGGSSNGKVRILSIDGGGATDGILAADSLSRLEASLREKSGNPNAAIADYFDVVAGSGAGGVLAAMLFTRGRDGGPLFTAEAALKFMAKNRRKIFRSSPAGFFRRVLMPAAGRAETLFGKVFGELSLRDTLRSVLIPCYDLATGAPFLFSRADAFEMDGYDFKMRDVCAATSADPTTGGAFEMRSVDQRTKILAVDGGIAMNNPTAAAITHVLNNKQEFPLCNGVQDLLVVSLGNGESEFGAGDVTSSPATARLLRIAGEGASDLVDQSVSMAFGECRASNYIRIQGNGIIAKNYGGSEKTKMSNKKMDMLRETEKMLSQKNVESVLFQGKRIYGSSNIEKIDLFASELFKEQERRKTSILPMVALKQMSPSPRTSSATTLSSLSSN</sequence>
<feature type="compositionally biased region" description="Low complexity" evidence="7">
    <location>
        <begin position="430"/>
        <end position="447"/>
    </location>
</feature>
<reference evidence="10" key="1">
    <citation type="submission" date="2016-06" db="EMBL/GenBank/DDBJ databases">
        <title>Parallel loss of symbiosis genes in relatives of nitrogen-fixing non-legume Parasponia.</title>
        <authorList>
            <person name="Van Velzen R."/>
            <person name="Holmer R."/>
            <person name="Bu F."/>
            <person name="Rutten L."/>
            <person name="Van Zeijl A."/>
            <person name="Liu W."/>
            <person name="Santuari L."/>
            <person name="Cao Q."/>
            <person name="Sharma T."/>
            <person name="Shen D."/>
            <person name="Roswanjaya Y."/>
            <person name="Wardhani T."/>
            <person name="Kalhor M.S."/>
            <person name="Jansen J."/>
            <person name="Van den Hoogen J."/>
            <person name="Gungor B."/>
            <person name="Hartog M."/>
            <person name="Hontelez J."/>
            <person name="Verver J."/>
            <person name="Yang W.-C."/>
            <person name="Schijlen E."/>
            <person name="Repin R."/>
            <person name="Schilthuizen M."/>
            <person name="Schranz E."/>
            <person name="Heidstra R."/>
            <person name="Miyata K."/>
            <person name="Fedorova E."/>
            <person name="Kohlen W."/>
            <person name="Bisseling T."/>
            <person name="Smit S."/>
            <person name="Geurts R."/>
        </authorList>
    </citation>
    <scope>NUCLEOTIDE SEQUENCE [LARGE SCALE GENOMIC DNA]</scope>
    <source>
        <strain evidence="10">cv. WU1-14</strain>
    </source>
</reference>
<gene>
    <name evidence="9" type="ORF">PanWU01x14_257870</name>
</gene>
<keyword evidence="10" id="KW-1185">Reference proteome</keyword>
<comment type="similarity">
    <text evidence="1 6">Belongs to the patatin family.</text>
</comment>
<comment type="caution">
    <text evidence="9">The sequence shown here is derived from an EMBL/GenBank/DDBJ whole genome shotgun (WGS) entry which is preliminary data.</text>
</comment>
<comment type="function">
    <text evidence="6">Lipolytic acyl hydrolase (LAH).</text>
</comment>
<evidence type="ECO:0000256" key="2">
    <source>
        <dbReference type="ARBA" id="ARBA00022801"/>
    </source>
</evidence>
<evidence type="ECO:0000313" key="9">
    <source>
        <dbReference type="EMBL" id="PON45566.1"/>
    </source>
</evidence>
<evidence type="ECO:0000256" key="4">
    <source>
        <dbReference type="ARBA" id="ARBA00023098"/>
    </source>
</evidence>
<dbReference type="PROSITE" id="PS51635">
    <property type="entry name" value="PNPLA"/>
    <property type="match status" value="1"/>
</dbReference>
<dbReference type="PANTHER" id="PTHR32241">
    <property type="entry name" value="PATATIN-LIKE PROTEIN 6"/>
    <property type="match status" value="1"/>
</dbReference>
<dbReference type="GO" id="GO:0016787">
    <property type="term" value="F:hydrolase activity"/>
    <property type="evidence" value="ECO:0007669"/>
    <property type="project" value="UniProtKB-KW"/>
</dbReference>
<evidence type="ECO:0000259" key="8">
    <source>
        <dbReference type="PROSITE" id="PS51635"/>
    </source>
</evidence>
<feature type="region of interest" description="Disordered" evidence="7">
    <location>
        <begin position="428"/>
        <end position="447"/>
    </location>
</feature>
<dbReference type="SUPFAM" id="SSF52151">
    <property type="entry name" value="FabD/lysophospholipase-like"/>
    <property type="match status" value="1"/>
</dbReference>
<dbReference type="EMBL" id="JXTB01000327">
    <property type="protein sequence ID" value="PON45566.1"/>
    <property type="molecule type" value="Genomic_DNA"/>
</dbReference>
<comment type="domain">
    <text evidence="6">The nitrogen atoms of the two glycine residues in the GGXR motif define the oxyanion hole, and stabilize the oxyanion that forms during the nucleophilic attack by the catalytic serine during substrate cleavage.</text>
</comment>
<dbReference type="Proteomes" id="UP000237105">
    <property type="component" value="Unassembled WGS sequence"/>
</dbReference>
<dbReference type="CDD" id="cd07199">
    <property type="entry name" value="Pat17_PNPLA8_PNPLA9_like"/>
    <property type="match status" value="1"/>
</dbReference>
<feature type="short sequence motif" description="DGA/G" evidence="5">
    <location>
        <begin position="256"/>
        <end position="258"/>
    </location>
</feature>
<keyword evidence="3 6" id="KW-0442">Lipid degradation</keyword>
<evidence type="ECO:0000313" key="10">
    <source>
        <dbReference type="Proteomes" id="UP000237105"/>
    </source>
</evidence>
<dbReference type="Gene3D" id="3.40.1090.10">
    <property type="entry name" value="Cytosolic phospholipase A2 catalytic domain"/>
    <property type="match status" value="1"/>
</dbReference>
<dbReference type="InterPro" id="IPR002641">
    <property type="entry name" value="PNPLA_dom"/>
</dbReference>
<evidence type="ECO:0000256" key="6">
    <source>
        <dbReference type="RuleBase" id="RU361262"/>
    </source>
</evidence>
<dbReference type="OrthoDB" id="630895at2759"/>
<dbReference type="GO" id="GO:0016042">
    <property type="term" value="P:lipid catabolic process"/>
    <property type="evidence" value="ECO:0007669"/>
    <property type="project" value="UniProtKB-KW"/>
</dbReference>
<dbReference type="PANTHER" id="PTHR32241:SF12">
    <property type="entry name" value="OS03G0784100 PROTEIN"/>
    <property type="match status" value="1"/>
</dbReference>
<dbReference type="Pfam" id="PF01734">
    <property type="entry name" value="Patatin"/>
    <property type="match status" value="1"/>
</dbReference>
<evidence type="ECO:0000256" key="5">
    <source>
        <dbReference type="PROSITE-ProRule" id="PRU01161"/>
    </source>
</evidence>
<evidence type="ECO:0000256" key="1">
    <source>
        <dbReference type="ARBA" id="ARBA00010240"/>
    </source>
</evidence>
<organism evidence="9 10">
    <name type="scientific">Parasponia andersonii</name>
    <name type="common">Sponia andersonii</name>
    <dbReference type="NCBI Taxonomy" id="3476"/>
    <lineage>
        <taxon>Eukaryota</taxon>
        <taxon>Viridiplantae</taxon>
        <taxon>Streptophyta</taxon>
        <taxon>Embryophyta</taxon>
        <taxon>Tracheophyta</taxon>
        <taxon>Spermatophyta</taxon>
        <taxon>Magnoliopsida</taxon>
        <taxon>eudicotyledons</taxon>
        <taxon>Gunneridae</taxon>
        <taxon>Pentapetalae</taxon>
        <taxon>rosids</taxon>
        <taxon>fabids</taxon>
        <taxon>Rosales</taxon>
        <taxon>Cannabaceae</taxon>
        <taxon>Parasponia</taxon>
    </lineage>
</organism>
<proteinExistence type="inferred from homology"/>
<dbReference type="AlphaFoldDB" id="A0A2P5B9Y5"/>